<name>A0A2H5EZV8_9RHOB</name>
<feature type="transmembrane region" description="Helical" evidence="9">
    <location>
        <begin position="125"/>
        <end position="148"/>
    </location>
</feature>
<evidence type="ECO:0000256" key="2">
    <source>
        <dbReference type="ARBA" id="ARBA00022448"/>
    </source>
</evidence>
<evidence type="ECO:0000259" key="10">
    <source>
        <dbReference type="Pfam" id="PF04290"/>
    </source>
</evidence>
<dbReference type="Pfam" id="PF04290">
    <property type="entry name" value="DctQ"/>
    <property type="match status" value="1"/>
</dbReference>
<comment type="caution">
    <text evidence="9">Lacks conserved residue(s) required for the propagation of feature annotation.</text>
</comment>
<dbReference type="InterPro" id="IPR007387">
    <property type="entry name" value="TRAP_DctQ"/>
</dbReference>
<dbReference type="KEGG" id="pzh:CX676_12105"/>
<feature type="transmembrane region" description="Helical" evidence="9">
    <location>
        <begin position="83"/>
        <end position="105"/>
    </location>
</feature>
<dbReference type="AlphaFoldDB" id="A0A2H5EZV8"/>
<evidence type="ECO:0000256" key="6">
    <source>
        <dbReference type="ARBA" id="ARBA00022989"/>
    </source>
</evidence>
<accession>A0A2H5EZV8</accession>
<comment type="subcellular location">
    <subcellularLocation>
        <location evidence="1 9">Cell inner membrane</location>
        <topology evidence="1 9">Multi-pass membrane protein</topology>
    </subcellularLocation>
</comment>
<evidence type="ECO:0000256" key="4">
    <source>
        <dbReference type="ARBA" id="ARBA00022519"/>
    </source>
</evidence>
<keyword evidence="5 9" id="KW-0812">Transmembrane</keyword>
<evidence type="ECO:0000256" key="3">
    <source>
        <dbReference type="ARBA" id="ARBA00022475"/>
    </source>
</evidence>
<dbReference type="Proteomes" id="UP000234530">
    <property type="component" value="Chromosome"/>
</dbReference>
<feature type="domain" description="Tripartite ATP-independent periplasmic transporters DctQ component" evidence="10">
    <location>
        <begin position="23"/>
        <end position="152"/>
    </location>
</feature>
<gene>
    <name evidence="11" type="ORF">CX676_12105</name>
</gene>
<dbReference type="RefSeq" id="WP_101752849.1">
    <property type="nucleotide sequence ID" value="NZ_CP025430.1"/>
</dbReference>
<reference evidence="11 12" key="1">
    <citation type="journal article" date="2013" name="Antonie Van Leeuwenhoek">
        <title>Paracoccus zhejiangensis sp. nov., isolated from activated sludge in wastewater-treatment system.</title>
        <authorList>
            <person name="Wu Z.G."/>
            <person name="Zhang D.F."/>
            <person name="Liu Y.L."/>
            <person name="Wang F."/>
            <person name="Jiang X."/>
            <person name="Li C."/>
            <person name="Li S.P."/>
            <person name="Hong Q."/>
            <person name="Li W.J."/>
        </authorList>
    </citation>
    <scope>NUCLEOTIDE SEQUENCE [LARGE SCALE GENOMIC DNA]</scope>
    <source>
        <strain evidence="11 12">J6</strain>
    </source>
</reference>
<keyword evidence="4 9" id="KW-0997">Cell inner membrane</keyword>
<keyword evidence="12" id="KW-1185">Reference proteome</keyword>
<evidence type="ECO:0000256" key="7">
    <source>
        <dbReference type="ARBA" id="ARBA00023136"/>
    </source>
</evidence>
<dbReference type="InterPro" id="IPR055348">
    <property type="entry name" value="DctQ"/>
</dbReference>
<organism evidence="11 12">
    <name type="scientific">Paracoccus zhejiangensis</name>
    <dbReference type="NCBI Taxonomy" id="1077935"/>
    <lineage>
        <taxon>Bacteria</taxon>
        <taxon>Pseudomonadati</taxon>
        <taxon>Pseudomonadota</taxon>
        <taxon>Alphaproteobacteria</taxon>
        <taxon>Rhodobacterales</taxon>
        <taxon>Paracoccaceae</taxon>
        <taxon>Paracoccus</taxon>
    </lineage>
</organism>
<dbReference type="PANTHER" id="PTHR35011:SF10">
    <property type="entry name" value="TRAP TRANSPORTER SMALL PERMEASE PROTEIN"/>
    <property type="match status" value="1"/>
</dbReference>
<keyword evidence="2 9" id="KW-0813">Transport</keyword>
<comment type="similarity">
    <text evidence="8 9">Belongs to the TRAP transporter small permease family.</text>
</comment>
<sequence>MQRLDKMVRLFAVLGVAAYSAAALITVADILGRRFGAPIIGVVDIVQLCVFTGAWLVMPFAFLTGAHVGVDVIVGAVPRPVALVLRGFATLVTLGLLALLLWHGFATFKTRTAFGDVSQQLGIPIAWFWYPLLAGMAISLIGAALHFAGILRDDQPTEPAAHV</sequence>
<dbReference type="EMBL" id="CP025430">
    <property type="protein sequence ID" value="AUH64820.1"/>
    <property type="molecule type" value="Genomic_DNA"/>
</dbReference>
<dbReference type="GO" id="GO:0005886">
    <property type="term" value="C:plasma membrane"/>
    <property type="evidence" value="ECO:0007669"/>
    <property type="project" value="UniProtKB-SubCell"/>
</dbReference>
<evidence type="ECO:0000256" key="9">
    <source>
        <dbReference type="RuleBase" id="RU369079"/>
    </source>
</evidence>
<dbReference type="PANTHER" id="PTHR35011">
    <property type="entry name" value="2,3-DIKETO-L-GULONATE TRAP TRANSPORTER SMALL PERMEASE PROTEIN YIAM"/>
    <property type="match status" value="1"/>
</dbReference>
<evidence type="ECO:0000256" key="5">
    <source>
        <dbReference type="ARBA" id="ARBA00022692"/>
    </source>
</evidence>
<evidence type="ECO:0000256" key="1">
    <source>
        <dbReference type="ARBA" id="ARBA00004429"/>
    </source>
</evidence>
<dbReference type="GO" id="GO:0022857">
    <property type="term" value="F:transmembrane transporter activity"/>
    <property type="evidence" value="ECO:0007669"/>
    <property type="project" value="UniProtKB-UniRule"/>
</dbReference>
<dbReference type="OrthoDB" id="7363060at2"/>
<keyword evidence="7 9" id="KW-0472">Membrane</keyword>
<proteinExistence type="inferred from homology"/>
<evidence type="ECO:0000256" key="8">
    <source>
        <dbReference type="ARBA" id="ARBA00038436"/>
    </source>
</evidence>
<evidence type="ECO:0000313" key="11">
    <source>
        <dbReference type="EMBL" id="AUH64820.1"/>
    </source>
</evidence>
<feature type="transmembrane region" description="Helical" evidence="9">
    <location>
        <begin position="39"/>
        <end position="63"/>
    </location>
</feature>
<dbReference type="GO" id="GO:0015740">
    <property type="term" value="P:C4-dicarboxylate transport"/>
    <property type="evidence" value="ECO:0007669"/>
    <property type="project" value="TreeGrafter"/>
</dbReference>
<comment type="subunit">
    <text evidence="9">The complex comprises the extracytoplasmic solute receptor protein and the two transmembrane proteins.</text>
</comment>
<protein>
    <recommendedName>
        <fullName evidence="9">TRAP transporter small permease protein</fullName>
    </recommendedName>
</protein>
<comment type="function">
    <text evidence="9">Part of the tripartite ATP-independent periplasmic (TRAP) transport system.</text>
</comment>
<evidence type="ECO:0000313" key="12">
    <source>
        <dbReference type="Proteomes" id="UP000234530"/>
    </source>
</evidence>
<keyword evidence="6 9" id="KW-1133">Transmembrane helix</keyword>
<keyword evidence="3" id="KW-1003">Cell membrane</keyword>